<accession>D5G735</accession>
<evidence type="ECO:0000313" key="1">
    <source>
        <dbReference type="EMBL" id="CAZ80328.1"/>
    </source>
</evidence>
<dbReference type="Proteomes" id="UP000006911">
    <property type="component" value="Unassembled WGS sequence"/>
</dbReference>
<protein>
    <submittedName>
        <fullName evidence="1">(Perigord truffle) hypothetical protein</fullName>
    </submittedName>
</protein>
<gene>
    <name evidence="1" type="ORF">GSTUM_00002323001</name>
</gene>
<dbReference type="EMBL" id="FN430021">
    <property type="protein sequence ID" value="CAZ80328.1"/>
    <property type="molecule type" value="Genomic_DNA"/>
</dbReference>
<dbReference type="InParanoid" id="D5G735"/>
<sequence>MPRDRELTDPQKTAEYLRTAANQFNLFPNIPVHQQENLPSELLQRMLNNGQLFATDLQTIAQRLGSPPLLTGAPPPAIEYQVETSNQEHNPIMEQLCNFRILAQQFCVVADQIELVPAPYTVRIDGRPRVMDLRMRIMNYLKILQADLQLLTQCLSGDPQLLQISPEIVHGQDQNSNTQYNQFSPHSPDIPPMKTQLKEQVLTLSHNKDNGGELTENLRLPKWSI</sequence>
<dbReference type="KEGG" id="tml:GSTUM_00002323001"/>
<dbReference type="AlphaFoldDB" id="D5G735"/>
<proteinExistence type="predicted"/>
<organism evidence="1 2">
    <name type="scientific">Tuber melanosporum (strain Mel28)</name>
    <name type="common">Perigord black truffle</name>
    <dbReference type="NCBI Taxonomy" id="656061"/>
    <lineage>
        <taxon>Eukaryota</taxon>
        <taxon>Fungi</taxon>
        <taxon>Dikarya</taxon>
        <taxon>Ascomycota</taxon>
        <taxon>Pezizomycotina</taxon>
        <taxon>Pezizomycetes</taxon>
        <taxon>Pezizales</taxon>
        <taxon>Tuberaceae</taxon>
        <taxon>Tuber</taxon>
    </lineage>
</organism>
<evidence type="ECO:0000313" key="2">
    <source>
        <dbReference type="Proteomes" id="UP000006911"/>
    </source>
</evidence>
<dbReference type="RefSeq" id="XP_002836137.1">
    <property type="nucleotide sequence ID" value="XM_002836091.1"/>
</dbReference>
<reference evidence="1 2" key="1">
    <citation type="journal article" date="2010" name="Nature">
        <title>Perigord black truffle genome uncovers evolutionary origins and mechanisms of symbiosis.</title>
        <authorList>
            <person name="Martin F."/>
            <person name="Kohler A."/>
            <person name="Murat C."/>
            <person name="Balestrini R."/>
            <person name="Coutinho P.M."/>
            <person name="Jaillon O."/>
            <person name="Montanini B."/>
            <person name="Morin E."/>
            <person name="Noel B."/>
            <person name="Percudani R."/>
            <person name="Porcel B."/>
            <person name="Rubini A."/>
            <person name="Amicucci A."/>
            <person name="Amselem J."/>
            <person name="Anthouard V."/>
            <person name="Arcioni S."/>
            <person name="Artiguenave F."/>
            <person name="Aury J.M."/>
            <person name="Ballario P."/>
            <person name="Bolchi A."/>
            <person name="Brenna A."/>
            <person name="Brun A."/>
            <person name="Buee M."/>
            <person name="Cantarel B."/>
            <person name="Chevalier G."/>
            <person name="Couloux A."/>
            <person name="Da Silva C."/>
            <person name="Denoeud F."/>
            <person name="Duplessis S."/>
            <person name="Ghignone S."/>
            <person name="Hilselberger B."/>
            <person name="Iotti M."/>
            <person name="Marcais B."/>
            <person name="Mello A."/>
            <person name="Miranda M."/>
            <person name="Pacioni G."/>
            <person name="Quesneville H."/>
            <person name="Riccioni C."/>
            <person name="Ruotolo R."/>
            <person name="Splivallo R."/>
            <person name="Stocchi V."/>
            <person name="Tisserant E."/>
            <person name="Viscomi A.R."/>
            <person name="Zambonelli A."/>
            <person name="Zampieri E."/>
            <person name="Henrissat B."/>
            <person name="Lebrun M.H."/>
            <person name="Paolocci F."/>
            <person name="Bonfante P."/>
            <person name="Ottonello S."/>
            <person name="Wincker P."/>
        </authorList>
    </citation>
    <scope>NUCLEOTIDE SEQUENCE [LARGE SCALE GENOMIC DNA]</scope>
    <source>
        <strain evidence="1 2">Mel28</strain>
    </source>
</reference>
<dbReference type="GeneID" id="9182519"/>
<name>D5G735_TUBMM</name>
<dbReference type="HOGENOM" id="CLU_1230690_0_0_1"/>
<keyword evidence="2" id="KW-1185">Reference proteome</keyword>